<protein>
    <submittedName>
        <fullName evidence="2">Uncharacterized protein</fullName>
    </submittedName>
</protein>
<feature type="compositionally biased region" description="Basic residues" evidence="1">
    <location>
        <begin position="32"/>
        <end position="46"/>
    </location>
</feature>
<dbReference type="Proteomes" id="UP000251001">
    <property type="component" value="Genome"/>
</dbReference>
<evidence type="ECO:0000313" key="2">
    <source>
        <dbReference type="EMBL" id="AWY08965.1"/>
    </source>
</evidence>
<proteinExistence type="predicted"/>
<accession>A0A2Z4QFB8</accession>
<gene>
    <name evidence="2" type="ORF">vBRpoPV21_7</name>
</gene>
<dbReference type="EMBL" id="MH015253">
    <property type="protein sequence ID" value="AWY08965.1"/>
    <property type="molecule type" value="Genomic_DNA"/>
</dbReference>
<feature type="region of interest" description="Disordered" evidence="1">
    <location>
        <begin position="1"/>
        <end position="53"/>
    </location>
</feature>
<reference evidence="2 3" key="1">
    <citation type="submission" date="2018-03" db="EMBL/GenBank/DDBJ databases">
        <title>Diverse roseophages infecting R. pomeroyi DSS-3.</title>
        <authorList>
            <person name="Zhan Y."/>
            <person name="Chen F."/>
            <person name="Wommack E.K."/>
            <person name="Nasko D."/>
        </authorList>
    </citation>
    <scope>NUCLEOTIDE SEQUENCE [LARGE SCALE GENOMIC DNA]</scope>
</reference>
<name>A0A2Z4QFB8_9CAUD</name>
<evidence type="ECO:0000313" key="3">
    <source>
        <dbReference type="Proteomes" id="UP000251001"/>
    </source>
</evidence>
<organism evidence="2 3">
    <name type="scientific">Ruegeria phage vB_RpoP-V21</name>
    <dbReference type="NCBI Taxonomy" id="2218615"/>
    <lineage>
        <taxon>Viruses</taxon>
        <taxon>Duplodnaviria</taxon>
        <taxon>Heunggongvirae</taxon>
        <taxon>Uroviricota</taxon>
        <taxon>Caudoviricetes</taxon>
        <taxon>Schitoviridae</taxon>
        <taxon>Rhodovirinae</taxon>
        <taxon>Aorunvirus</taxon>
        <taxon>Aorunvirus V12</taxon>
    </lineage>
</organism>
<evidence type="ECO:0000256" key="1">
    <source>
        <dbReference type="SAM" id="MobiDB-lite"/>
    </source>
</evidence>
<sequence length="86" mass="9667">MPDGLSKANARQSSKWQRSSKSRRAANLPAKAGRRKPPAAKKGKHITTHEERQRGIFLTQFGLKPFVNPWINRKGPKESVGEDEFA</sequence>